<dbReference type="PANTHER" id="PTHR30055:SF220">
    <property type="entry name" value="TETR-FAMILY REGULATORY PROTEIN"/>
    <property type="match status" value="1"/>
</dbReference>
<dbReference type="GO" id="GO:0000976">
    <property type="term" value="F:transcription cis-regulatory region binding"/>
    <property type="evidence" value="ECO:0007669"/>
    <property type="project" value="TreeGrafter"/>
</dbReference>
<reference evidence="6 7" key="1">
    <citation type="submission" date="2020-02" db="EMBL/GenBank/DDBJ databases">
        <authorList>
            <person name="Li X.-J."/>
            <person name="Han X.-M."/>
        </authorList>
    </citation>
    <scope>NUCLEOTIDE SEQUENCE [LARGE SCALE GENOMIC DNA]</scope>
    <source>
        <strain evidence="6 7">CCTCC AB 2017055</strain>
    </source>
</reference>
<dbReference type="Gene3D" id="1.10.357.10">
    <property type="entry name" value="Tetracycline Repressor, domain 2"/>
    <property type="match status" value="1"/>
</dbReference>
<protein>
    <submittedName>
        <fullName evidence="6">TetR/AcrR family transcriptional regulator</fullName>
    </submittedName>
</protein>
<keyword evidence="1" id="KW-0805">Transcription regulation</keyword>
<proteinExistence type="predicted"/>
<dbReference type="EMBL" id="JAAGOA010000030">
    <property type="protein sequence ID" value="NEE04208.1"/>
    <property type="molecule type" value="Genomic_DNA"/>
</dbReference>
<evidence type="ECO:0000256" key="4">
    <source>
        <dbReference type="PROSITE-ProRule" id="PRU00335"/>
    </source>
</evidence>
<dbReference type="GO" id="GO:0003700">
    <property type="term" value="F:DNA-binding transcription factor activity"/>
    <property type="evidence" value="ECO:0007669"/>
    <property type="project" value="TreeGrafter"/>
</dbReference>
<dbReference type="InterPro" id="IPR009057">
    <property type="entry name" value="Homeodomain-like_sf"/>
</dbReference>
<accession>A0A6L9SHS7</accession>
<evidence type="ECO:0000259" key="5">
    <source>
        <dbReference type="PROSITE" id="PS50977"/>
    </source>
</evidence>
<dbReference type="SUPFAM" id="SSF46689">
    <property type="entry name" value="Homeodomain-like"/>
    <property type="match status" value="1"/>
</dbReference>
<organism evidence="6 7">
    <name type="scientific">Phytoactinopolyspora halotolerans</name>
    <dbReference type="NCBI Taxonomy" id="1981512"/>
    <lineage>
        <taxon>Bacteria</taxon>
        <taxon>Bacillati</taxon>
        <taxon>Actinomycetota</taxon>
        <taxon>Actinomycetes</taxon>
        <taxon>Jiangellales</taxon>
        <taxon>Jiangellaceae</taxon>
        <taxon>Phytoactinopolyspora</taxon>
    </lineage>
</organism>
<evidence type="ECO:0000256" key="1">
    <source>
        <dbReference type="ARBA" id="ARBA00023015"/>
    </source>
</evidence>
<dbReference type="AlphaFoldDB" id="A0A6L9SHS7"/>
<feature type="DNA-binding region" description="H-T-H motif" evidence="4">
    <location>
        <begin position="26"/>
        <end position="45"/>
    </location>
</feature>
<dbReference type="PRINTS" id="PR00455">
    <property type="entry name" value="HTHTETR"/>
</dbReference>
<dbReference type="InterPro" id="IPR001647">
    <property type="entry name" value="HTH_TetR"/>
</dbReference>
<dbReference type="PROSITE" id="PS50977">
    <property type="entry name" value="HTH_TETR_2"/>
    <property type="match status" value="1"/>
</dbReference>
<keyword evidence="7" id="KW-1185">Reference proteome</keyword>
<keyword evidence="2 4" id="KW-0238">DNA-binding</keyword>
<dbReference type="InterPro" id="IPR025996">
    <property type="entry name" value="MT1864/Rv1816-like_C"/>
</dbReference>
<sequence>MAGSTRQALIDAATQLLDDGGEAGVTLREVGRRAGVSHNAPYKHFTDKDDLLAAVAARELDAYARILIDARRDGRELAYAMRGYVARALAYPRRFRLVYRPWQGDYDDLRRAADAAWSALLEAVDVEREGGKLPATVESTRVAELIRALANGVIDLEFAGHLNKDQQATMSPDGLVADFLALLGDQAGVQR</sequence>
<evidence type="ECO:0000313" key="7">
    <source>
        <dbReference type="Proteomes" id="UP000475214"/>
    </source>
</evidence>
<keyword evidence="3" id="KW-0804">Transcription</keyword>
<gene>
    <name evidence="6" type="ORF">G1H10_28960</name>
</gene>
<dbReference type="InterPro" id="IPR036271">
    <property type="entry name" value="Tet_transcr_reg_TetR-rel_C_sf"/>
</dbReference>
<evidence type="ECO:0000256" key="3">
    <source>
        <dbReference type="ARBA" id="ARBA00023163"/>
    </source>
</evidence>
<comment type="caution">
    <text evidence="6">The sequence shown here is derived from an EMBL/GenBank/DDBJ whole genome shotgun (WGS) entry which is preliminary data.</text>
</comment>
<dbReference type="PANTHER" id="PTHR30055">
    <property type="entry name" value="HTH-TYPE TRANSCRIPTIONAL REGULATOR RUTR"/>
    <property type="match status" value="1"/>
</dbReference>
<evidence type="ECO:0000313" key="6">
    <source>
        <dbReference type="EMBL" id="NEE04208.1"/>
    </source>
</evidence>
<dbReference type="Proteomes" id="UP000475214">
    <property type="component" value="Unassembled WGS sequence"/>
</dbReference>
<dbReference type="InterPro" id="IPR050109">
    <property type="entry name" value="HTH-type_TetR-like_transc_reg"/>
</dbReference>
<dbReference type="SUPFAM" id="SSF48498">
    <property type="entry name" value="Tetracyclin repressor-like, C-terminal domain"/>
    <property type="match status" value="1"/>
</dbReference>
<dbReference type="RefSeq" id="WP_163744537.1">
    <property type="nucleotide sequence ID" value="NZ_JAAGOA010000030.1"/>
</dbReference>
<name>A0A6L9SHS7_9ACTN</name>
<dbReference type="Pfam" id="PF13305">
    <property type="entry name" value="TetR_C_33"/>
    <property type="match status" value="1"/>
</dbReference>
<feature type="domain" description="HTH tetR-type" evidence="5">
    <location>
        <begin position="3"/>
        <end position="63"/>
    </location>
</feature>
<dbReference type="Pfam" id="PF00440">
    <property type="entry name" value="TetR_N"/>
    <property type="match status" value="1"/>
</dbReference>
<evidence type="ECO:0000256" key="2">
    <source>
        <dbReference type="ARBA" id="ARBA00023125"/>
    </source>
</evidence>